<feature type="transmembrane region" description="Helical" evidence="1">
    <location>
        <begin position="53"/>
        <end position="69"/>
    </location>
</feature>
<keyword evidence="1" id="KW-0812">Transmembrane</keyword>
<protein>
    <submittedName>
        <fullName evidence="2">Uncharacterized protein</fullName>
    </submittedName>
</protein>
<proteinExistence type="predicted"/>
<accession>A0A6C0LGB1</accession>
<sequence>MGASESVIVNRNDVKLQFDAGEIEVDNKCRLTLCSPDIETFEDKTKDNKEKEILILVIIMLLFISLLFIKRT</sequence>
<keyword evidence="1" id="KW-0472">Membrane</keyword>
<evidence type="ECO:0000256" key="1">
    <source>
        <dbReference type="SAM" id="Phobius"/>
    </source>
</evidence>
<organism evidence="2">
    <name type="scientific">viral metagenome</name>
    <dbReference type="NCBI Taxonomy" id="1070528"/>
    <lineage>
        <taxon>unclassified sequences</taxon>
        <taxon>metagenomes</taxon>
        <taxon>organismal metagenomes</taxon>
    </lineage>
</organism>
<dbReference type="AlphaFoldDB" id="A0A6C0LGB1"/>
<name>A0A6C0LGB1_9ZZZZ</name>
<keyword evidence="1" id="KW-1133">Transmembrane helix</keyword>
<evidence type="ECO:0000313" key="2">
    <source>
        <dbReference type="EMBL" id="QHU29593.1"/>
    </source>
</evidence>
<reference evidence="2" key="1">
    <citation type="journal article" date="2020" name="Nature">
        <title>Giant virus diversity and host interactions through global metagenomics.</title>
        <authorList>
            <person name="Schulz F."/>
            <person name="Roux S."/>
            <person name="Paez-Espino D."/>
            <person name="Jungbluth S."/>
            <person name="Walsh D.A."/>
            <person name="Denef V.J."/>
            <person name="McMahon K.D."/>
            <person name="Konstantinidis K.T."/>
            <person name="Eloe-Fadrosh E.A."/>
            <person name="Kyrpides N.C."/>
            <person name="Woyke T."/>
        </authorList>
    </citation>
    <scope>NUCLEOTIDE SEQUENCE</scope>
    <source>
        <strain evidence="2">GVMAG-M-3300027804-48</strain>
    </source>
</reference>
<dbReference type="EMBL" id="MN740491">
    <property type="protein sequence ID" value="QHU29593.1"/>
    <property type="molecule type" value="Genomic_DNA"/>
</dbReference>